<dbReference type="GO" id="GO:0016747">
    <property type="term" value="F:acyltransferase activity, transferring groups other than amino-acyl groups"/>
    <property type="evidence" value="ECO:0007669"/>
    <property type="project" value="InterPro"/>
</dbReference>
<dbReference type="SUPFAM" id="SSF55729">
    <property type="entry name" value="Acyl-CoA N-acyltransferases (Nat)"/>
    <property type="match status" value="1"/>
</dbReference>
<protein>
    <submittedName>
        <fullName evidence="2">Ribosomal protein S18 acetylase RimI</fullName>
    </submittedName>
</protein>
<dbReference type="GeneID" id="78288112"/>
<keyword evidence="3" id="KW-1185">Reference proteome</keyword>
<accession>A0A1I0E3M7</accession>
<dbReference type="EMBL" id="FOIN01000009">
    <property type="protein sequence ID" value="SET39233.1"/>
    <property type="molecule type" value="Genomic_DNA"/>
</dbReference>
<feature type="domain" description="N-acetyltransferase" evidence="1">
    <location>
        <begin position="1"/>
        <end position="145"/>
    </location>
</feature>
<sequence length="145" mass="17236">MIRKVTKSDYETITRLLIKAFKNPPWNEEWDYHRALQRVEQLDDGKHTRCYVYLIDNKIAGVMCGKIVTYIKSVDLMIEDFYVDPEYQRMGIGHKMMILLEKELDEVDNFTLLTGKNFYSVNFYQKNGFSIKDEVVFMNKKLNNS</sequence>
<organism evidence="2 3">
    <name type="scientific">Thomasclavelia cocleata</name>
    <dbReference type="NCBI Taxonomy" id="69824"/>
    <lineage>
        <taxon>Bacteria</taxon>
        <taxon>Bacillati</taxon>
        <taxon>Bacillota</taxon>
        <taxon>Erysipelotrichia</taxon>
        <taxon>Erysipelotrichales</taxon>
        <taxon>Coprobacillaceae</taxon>
        <taxon>Thomasclavelia</taxon>
    </lineage>
</organism>
<keyword evidence="2" id="KW-0687">Ribonucleoprotein</keyword>
<dbReference type="Gene3D" id="3.40.630.30">
    <property type="match status" value="1"/>
</dbReference>
<dbReference type="Proteomes" id="UP000198558">
    <property type="component" value="Unassembled WGS sequence"/>
</dbReference>
<dbReference type="PROSITE" id="PS51186">
    <property type="entry name" value="GNAT"/>
    <property type="match status" value="1"/>
</dbReference>
<name>A0A1I0E3M7_9FIRM</name>
<dbReference type="RefSeq" id="WP_092353292.1">
    <property type="nucleotide sequence ID" value="NZ_FOIN01000009.1"/>
</dbReference>
<dbReference type="InterPro" id="IPR016181">
    <property type="entry name" value="Acyl_CoA_acyltransferase"/>
</dbReference>
<reference evidence="3" key="1">
    <citation type="submission" date="2016-10" db="EMBL/GenBank/DDBJ databases">
        <authorList>
            <person name="Varghese N."/>
            <person name="Submissions S."/>
        </authorList>
    </citation>
    <scope>NUCLEOTIDE SEQUENCE [LARGE SCALE GENOMIC DNA]</scope>
    <source>
        <strain evidence="3">DSM 1551</strain>
    </source>
</reference>
<dbReference type="AlphaFoldDB" id="A0A1I0E3M7"/>
<dbReference type="CDD" id="cd04301">
    <property type="entry name" value="NAT_SF"/>
    <property type="match status" value="1"/>
</dbReference>
<dbReference type="GO" id="GO:0005840">
    <property type="term" value="C:ribosome"/>
    <property type="evidence" value="ECO:0007669"/>
    <property type="project" value="UniProtKB-KW"/>
</dbReference>
<dbReference type="OrthoDB" id="9775804at2"/>
<evidence type="ECO:0000313" key="3">
    <source>
        <dbReference type="Proteomes" id="UP000198558"/>
    </source>
</evidence>
<dbReference type="InterPro" id="IPR000182">
    <property type="entry name" value="GNAT_dom"/>
</dbReference>
<dbReference type="Pfam" id="PF00583">
    <property type="entry name" value="Acetyltransf_1"/>
    <property type="match status" value="1"/>
</dbReference>
<proteinExistence type="predicted"/>
<gene>
    <name evidence="2" type="ORF">SAMN04489758_10924</name>
</gene>
<evidence type="ECO:0000259" key="1">
    <source>
        <dbReference type="PROSITE" id="PS51186"/>
    </source>
</evidence>
<keyword evidence="2" id="KW-0689">Ribosomal protein</keyword>
<evidence type="ECO:0000313" key="2">
    <source>
        <dbReference type="EMBL" id="SET39233.1"/>
    </source>
</evidence>